<organism evidence="1 2">
    <name type="scientific">Saguinus oedipus</name>
    <name type="common">Cotton-top tamarin</name>
    <name type="synonym">Oedipomidas oedipus</name>
    <dbReference type="NCBI Taxonomy" id="9490"/>
    <lineage>
        <taxon>Eukaryota</taxon>
        <taxon>Metazoa</taxon>
        <taxon>Chordata</taxon>
        <taxon>Craniata</taxon>
        <taxon>Vertebrata</taxon>
        <taxon>Euteleostomi</taxon>
        <taxon>Mammalia</taxon>
        <taxon>Eutheria</taxon>
        <taxon>Euarchontoglires</taxon>
        <taxon>Primates</taxon>
        <taxon>Haplorrhini</taxon>
        <taxon>Platyrrhini</taxon>
        <taxon>Cebidae</taxon>
        <taxon>Callitrichinae</taxon>
        <taxon>Saguinus</taxon>
    </lineage>
</organism>
<dbReference type="EMBL" id="JASSZA010000004">
    <property type="protein sequence ID" value="KAK2113314.1"/>
    <property type="molecule type" value="Genomic_DNA"/>
</dbReference>
<sequence>MLYVLIEAERAWIKKLQKEKTRNLESSRKLGPRIISEHRGGLRTEQSDTDVLGQHLNKEHVSSHSQSPIQDSQWFTLSLQEKLAWATSSKDPRIAAGQQSPLEKKILNLGGVHTTAARRLITQKYQDEYVILCREQALSLDYWLAKAESFYHKRILEMMKEETGNEIKKKMKGKTTQSTGLKQYYLVPEREMKHIERHIHRTGQARKSKNKSFRQVLQLPSETKLPKIMPEGHDIQNAQRRKQVNEREQMQIKDHQERMIRGRALTEQRLKERILRRSQSQLLTCEKHERVKKEIKELERVIAYPLFQPCSRSRIKVNILMEKSQDGEKANTVMKPYQREFLTMPPFLRSQMRKIRD</sequence>
<dbReference type="InterPro" id="IPR040005">
    <property type="entry name" value="Polr1has"/>
</dbReference>
<proteinExistence type="predicted"/>
<dbReference type="PANTHER" id="PTHR41403">
    <property type="entry name" value="RCG43477-RELATED"/>
    <property type="match status" value="1"/>
</dbReference>
<dbReference type="Proteomes" id="UP001266305">
    <property type="component" value="Unassembled WGS sequence"/>
</dbReference>
<evidence type="ECO:0000313" key="2">
    <source>
        <dbReference type="Proteomes" id="UP001266305"/>
    </source>
</evidence>
<dbReference type="InterPro" id="IPR040721">
    <property type="entry name" value="DUF5520"/>
</dbReference>
<evidence type="ECO:0000313" key="1">
    <source>
        <dbReference type="EMBL" id="KAK2113314.1"/>
    </source>
</evidence>
<protein>
    <submittedName>
        <fullName evidence="1">Uncharacterized protein</fullName>
    </submittedName>
</protein>
<accession>A0ABQ9VVA0</accession>
<comment type="caution">
    <text evidence="1">The sequence shown here is derived from an EMBL/GenBank/DDBJ whole genome shotgun (WGS) entry which is preliminary data.</text>
</comment>
<dbReference type="PANTHER" id="PTHR41403:SF3">
    <property type="entry name" value="ZNRD1 ANTISENSE RNA 1-RELATED"/>
    <property type="match status" value="1"/>
</dbReference>
<name>A0ABQ9VVA0_SAGOE</name>
<keyword evidence="2" id="KW-1185">Reference proteome</keyword>
<gene>
    <name evidence="1" type="ORF">P7K49_007580</name>
</gene>
<reference evidence="1 2" key="1">
    <citation type="submission" date="2023-05" db="EMBL/GenBank/DDBJ databases">
        <title>B98-5 Cell Line De Novo Hybrid Assembly: An Optical Mapping Approach.</title>
        <authorList>
            <person name="Kananen K."/>
            <person name="Auerbach J.A."/>
            <person name="Kautto E."/>
            <person name="Blachly J.S."/>
        </authorList>
    </citation>
    <scope>NUCLEOTIDE SEQUENCE [LARGE SCALE GENOMIC DNA]</scope>
    <source>
        <strain evidence="1">B95-8</strain>
        <tissue evidence="1">Cell line</tissue>
    </source>
</reference>
<dbReference type="Pfam" id="PF17658">
    <property type="entry name" value="DUF5520"/>
    <property type="match status" value="1"/>
</dbReference>